<accession>A0A561SEW6</accession>
<sequence>MTTTVNPERAPGTTRSRLPLSPLLALATAVFLTSLTETLPAGLLPGMSASLRVGESAMGQAVTVTPPAPRSPPSR</sequence>
<reference evidence="1 2" key="1">
    <citation type="submission" date="2019-06" db="EMBL/GenBank/DDBJ databases">
        <title>Sequencing the genomes of 1000 actinobacteria strains.</title>
        <authorList>
            <person name="Klenk H.-P."/>
        </authorList>
    </citation>
    <scope>NUCLEOTIDE SEQUENCE [LARGE SCALE GENOMIC DNA]</scope>
    <source>
        <strain evidence="1 2">DSM 44826</strain>
    </source>
</reference>
<evidence type="ECO:0000313" key="2">
    <source>
        <dbReference type="Proteomes" id="UP000317940"/>
    </source>
</evidence>
<dbReference type="Proteomes" id="UP000317940">
    <property type="component" value="Unassembled WGS sequence"/>
</dbReference>
<gene>
    <name evidence="1" type="ORF">FHX73_1525</name>
</gene>
<proteinExistence type="predicted"/>
<dbReference type="AlphaFoldDB" id="A0A561SEW6"/>
<evidence type="ECO:0008006" key="3">
    <source>
        <dbReference type="Google" id="ProtNLM"/>
    </source>
</evidence>
<name>A0A561SEW6_9ACTN</name>
<comment type="caution">
    <text evidence="1">The sequence shown here is derived from an EMBL/GenBank/DDBJ whole genome shotgun (WGS) entry which is preliminary data.</text>
</comment>
<protein>
    <recommendedName>
        <fullName evidence="3">MFS transporter</fullName>
    </recommendedName>
</protein>
<dbReference type="EMBL" id="VIWT01000005">
    <property type="protein sequence ID" value="TWF73414.1"/>
    <property type="molecule type" value="Genomic_DNA"/>
</dbReference>
<keyword evidence="2" id="KW-1185">Reference proteome</keyword>
<organism evidence="1 2">
    <name type="scientific">Kitasatospora viridis</name>
    <dbReference type="NCBI Taxonomy" id="281105"/>
    <lineage>
        <taxon>Bacteria</taxon>
        <taxon>Bacillati</taxon>
        <taxon>Actinomycetota</taxon>
        <taxon>Actinomycetes</taxon>
        <taxon>Kitasatosporales</taxon>
        <taxon>Streptomycetaceae</taxon>
        <taxon>Kitasatospora</taxon>
    </lineage>
</organism>
<evidence type="ECO:0000313" key="1">
    <source>
        <dbReference type="EMBL" id="TWF73414.1"/>
    </source>
</evidence>